<sequence length="166" mass="19619">MKYILAFTLFLMKTNFVPNATVEKVDLRRYCGVWYSLYSLPTMFDRNTRETTGYYTLNTKGYFDVVTTYKKGNDEEVHSVKSKVFPVANTNNAKLEAQFLWPYRVDYWIIELPEDYSYVVVGHPEYKFLFIMSRKKNMPQKQLDDIIARCKAKGYPVDKLSSQKHD</sequence>
<evidence type="ECO:0000313" key="4">
    <source>
        <dbReference type="EMBL" id="MDI9859566.1"/>
    </source>
</evidence>
<dbReference type="PANTHER" id="PTHR10612:SF34">
    <property type="entry name" value="APOLIPOPROTEIN D"/>
    <property type="match status" value="1"/>
</dbReference>
<dbReference type="PANTHER" id="PTHR10612">
    <property type="entry name" value="APOLIPOPROTEIN D"/>
    <property type="match status" value="1"/>
</dbReference>
<evidence type="ECO:0000256" key="1">
    <source>
        <dbReference type="ARBA" id="ARBA00006889"/>
    </source>
</evidence>
<dbReference type="Gene3D" id="2.40.128.20">
    <property type="match status" value="1"/>
</dbReference>
<proteinExistence type="inferred from homology"/>
<dbReference type="InterPro" id="IPR047202">
    <property type="entry name" value="Lipocalin_Blc-like_dom"/>
</dbReference>
<protein>
    <submittedName>
        <fullName evidence="4">Lipocalin family protein</fullName>
    </submittedName>
</protein>
<dbReference type="RefSeq" id="WP_166576758.1">
    <property type="nucleotide sequence ID" value="NZ_JASHIF010000008.1"/>
</dbReference>
<dbReference type="Proteomes" id="UP001236507">
    <property type="component" value="Unassembled WGS sequence"/>
</dbReference>
<reference evidence="4 5" key="1">
    <citation type="submission" date="2023-05" db="EMBL/GenBank/DDBJ databases">
        <title>Novel species of genus Flectobacillus isolated from stream in China.</title>
        <authorList>
            <person name="Lu H."/>
        </authorList>
    </citation>
    <scope>NUCLEOTIDE SEQUENCE [LARGE SCALE GENOMIC DNA]</scope>
    <source>
        <strain evidence="4 5">KCTC 42575</strain>
    </source>
</reference>
<accession>A0ABT6Y7R5</accession>
<dbReference type="EMBL" id="JASHIF010000008">
    <property type="protein sequence ID" value="MDI9859566.1"/>
    <property type="molecule type" value="Genomic_DNA"/>
</dbReference>
<organism evidence="4 5">
    <name type="scientific">Flectobacillus roseus</name>
    <dbReference type="NCBI Taxonomy" id="502259"/>
    <lineage>
        <taxon>Bacteria</taxon>
        <taxon>Pseudomonadati</taxon>
        <taxon>Bacteroidota</taxon>
        <taxon>Cytophagia</taxon>
        <taxon>Cytophagales</taxon>
        <taxon>Flectobacillaceae</taxon>
        <taxon>Flectobacillus</taxon>
    </lineage>
</organism>
<gene>
    <name evidence="4" type="ORF">QM524_10115</name>
</gene>
<dbReference type="SUPFAM" id="SSF50814">
    <property type="entry name" value="Lipocalins"/>
    <property type="match status" value="1"/>
</dbReference>
<dbReference type="Pfam" id="PF08212">
    <property type="entry name" value="Lipocalin_2"/>
    <property type="match status" value="1"/>
</dbReference>
<dbReference type="InterPro" id="IPR000566">
    <property type="entry name" value="Lipocln_cytosolic_FA-bd_dom"/>
</dbReference>
<comment type="caution">
    <text evidence="4">The sequence shown here is derived from an EMBL/GenBank/DDBJ whole genome shotgun (WGS) entry which is preliminary data.</text>
</comment>
<evidence type="ECO:0000256" key="2">
    <source>
        <dbReference type="PIRNR" id="PIRNR036893"/>
    </source>
</evidence>
<keyword evidence="5" id="KW-1185">Reference proteome</keyword>
<dbReference type="CDD" id="cd19438">
    <property type="entry name" value="lipocalin_Blc-like"/>
    <property type="match status" value="1"/>
</dbReference>
<comment type="similarity">
    <text evidence="1 2">Belongs to the calycin superfamily. Lipocalin family.</text>
</comment>
<dbReference type="InterPro" id="IPR012674">
    <property type="entry name" value="Calycin"/>
</dbReference>
<evidence type="ECO:0000259" key="3">
    <source>
        <dbReference type="Pfam" id="PF08212"/>
    </source>
</evidence>
<name>A0ABT6Y7R5_9BACT</name>
<evidence type="ECO:0000313" key="5">
    <source>
        <dbReference type="Proteomes" id="UP001236507"/>
    </source>
</evidence>
<dbReference type="PIRSF" id="PIRSF036893">
    <property type="entry name" value="Lipocalin_ApoD"/>
    <property type="match status" value="1"/>
</dbReference>
<feature type="domain" description="Lipocalin/cytosolic fatty-acid binding" evidence="3">
    <location>
        <begin position="25"/>
        <end position="163"/>
    </location>
</feature>
<dbReference type="InterPro" id="IPR022271">
    <property type="entry name" value="Lipocalin_ApoD"/>
</dbReference>